<comment type="cofactor">
    <cofactor evidence="1 11">
        <name>heme</name>
        <dbReference type="ChEBI" id="CHEBI:30413"/>
    </cofactor>
</comment>
<evidence type="ECO:0000256" key="11">
    <source>
        <dbReference type="PIRSR" id="PIRSR602401-1"/>
    </source>
</evidence>
<name>A0A438KQ13_VITVI</name>
<dbReference type="GO" id="GO:0004497">
    <property type="term" value="F:monooxygenase activity"/>
    <property type="evidence" value="ECO:0007669"/>
    <property type="project" value="UniProtKB-KW"/>
</dbReference>
<keyword evidence="10" id="KW-0472">Membrane</keyword>
<evidence type="ECO:0000313" key="15">
    <source>
        <dbReference type="Proteomes" id="UP000288805"/>
    </source>
</evidence>
<dbReference type="PANTHER" id="PTHR47947:SF26">
    <property type="entry name" value="CYTOCHROME P450"/>
    <property type="match status" value="1"/>
</dbReference>
<evidence type="ECO:0000256" key="8">
    <source>
        <dbReference type="ARBA" id="ARBA00023004"/>
    </source>
</evidence>
<dbReference type="InterPro" id="IPR050651">
    <property type="entry name" value="Plant_Cytochrome_P450_Monoox"/>
</dbReference>
<evidence type="ECO:0000256" key="3">
    <source>
        <dbReference type="ARBA" id="ARBA00022617"/>
    </source>
</evidence>
<dbReference type="PROSITE" id="PS00086">
    <property type="entry name" value="CYTOCHROME_P450"/>
    <property type="match status" value="1"/>
</dbReference>
<evidence type="ECO:0000256" key="2">
    <source>
        <dbReference type="ARBA" id="ARBA00004370"/>
    </source>
</evidence>
<dbReference type="AlphaFoldDB" id="A0A438KQ13"/>
<keyword evidence="8 11" id="KW-0408">Iron</keyword>
<keyword evidence="5 11" id="KW-0479">Metal-binding</keyword>
<dbReference type="SUPFAM" id="SSF48264">
    <property type="entry name" value="Cytochrome P450"/>
    <property type="match status" value="1"/>
</dbReference>
<gene>
    <name evidence="14" type="primary">CYP81E8_21</name>
    <name evidence="14" type="ORF">CK203_000890</name>
</gene>
<evidence type="ECO:0000256" key="13">
    <source>
        <dbReference type="SAM" id="SignalP"/>
    </source>
</evidence>
<comment type="caution">
    <text evidence="14">The sequence shown here is derived from an EMBL/GenBank/DDBJ whole genome shotgun (WGS) entry which is preliminary data.</text>
</comment>
<dbReference type="InterPro" id="IPR002401">
    <property type="entry name" value="Cyt_P450_E_grp-I"/>
</dbReference>
<reference evidence="14 15" key="1">
    <citation type="journal article" date="2018" name="PLoS Genet.">
        <title>Population sequencing reveals clonal diversity and ancestral inbreeding in the grapevine cultivar Chardonnay.</title>
        <authorList>
            <person name="Roach M.J."/>
            <person name="Johnson D.L."/>
            <person name="Bohlmann J."/>
            <person name="van Vuuren H.J."/>
            <person name="Jones S.J."/>
            <person name="Pretorius I.S."/>
            <person name="Schmidt S.A."/>
            <person name="Borneman A.R."/>
        </authorList>
    </citation>
    <scope>NUCLEOTIDE SEQUENCE [LARGE SCALE GENOMIC DNA]</scope>
    <source>
        <strain evidence="15">cv. Chardonnay</strain>
        <tissue evidence="14">Leaf</tissue>
    </source>
</reference>
<dbReference type="CDD" id="cd20653">
    <property type="entry name" value="CYP81"/>
    <property type="match status" value="1"/>
</dbReference>
<organism evidence="14 15">
    <name type="scientific">Vitis vinifera</name>
    <name type="common">Grape</name>
    <dbReference type="NCBI Taxonomy" id="29760"/>
    <lineage>
        <taxon>Eukaryota</taxon>
        <taxon>Viridiplantae</taxon>
        <taxon>Streptophyta</taxon>
        <taxon>Embryophyta</taxon>
        <taxon>Tracheophyta</taxon>
        <taxon>Spermatophyta</taxon>
        <taxon>Magnoliopsida</taxon>
        <taxon>eudicotyledons</taxon>
        <taxon>Gunneridae</taxon>
        <taxon>Pentapetalae</taxon>
        <taxon>rosids</taxon>
        <taxon>Vitales</taxon>
        <taxon>Vitaceae</taxon>
        <taxon>Viteae</taxon>
        <taxon>Vitis</taxon>
    </lineage>
</organism>
<sequence length="440" mass="49976">MEDAWLYTSLSVVFLLFAFKLLLQSKRGHGNLPPSPPAVPILGHLHLLKGPFHRALHHLSETYGPIFSLRFGSQLVVVISSSSAVEECFTKNDVIFANRPRLMVSEYLGYKYTSIVSSPYGEHWRNLRRLCALEIFSSNRLNMFLGIRKDEIKHLLRRLGRDSRDNFAKVELKSLFSELTFNIITRMVAGKRRFFAHIKMDGLGGYEKKMAKNSRELDVILQGLIDEHRSNSKKGLMGNNTMIDHLLSLQKSEPEYYTDQIIKGVTMNLVFAGTDTAAVTMEWAMSLLLNHPDVLKKAKVELDTCVGQERLLEEADLPKLHYLQNIISETFRLCPPAPLWLPHMSSANCQLGGFDIPRDAMLLVNSWTLHRDPKLWDDPTSFKPERFEGGERGETYKLLPFGTGRRACPGSGLANKVVGLTLGSLIQCYEWERISEKKLI</sequence>
<evidence type="ECO:0000256" key="6">
    <source>
        <dbReference type="ARBA" id="ARBA00022989"/>
    </source>
</evidence>
<feature type="binding site" description="axial binding residue" evidence="11">
    <location>
        <position position="408"/>
    </location>
    <ligand>
        <name>heme</name>
        <dbReference type="ChEBI" id="CHEBI:30413"/>
    </ligand>
    <ligandPart>
        <name>Fe</name>
        <dbReference type="ChEBI" id="CHEBI:18248"/>
    </ligandPart>
</feature>
<comment type="subcellular location">
    <subcellularLocation>
        <location evidence="2">Membrane</location>
    </subcellularLocation>
</comment>
<dbReference type="PRINTS" id="PR00463">
    <property type="entry name" value="EP450I"/>
</dbReference>
<dbReference type="FunFam" id="1.10.630.10:FF:000203">
    <property type="entry name" value="Cytochrome P450 81D1"/>
    <property type="match status" value="1"/>
</dbReference>
<keyword evidence="6" id="KW-1133">Transmembrane helix</keyword>
<dbReference type="PRINTS" id="PR00385">
    <property type="entry name" value="P450"/>
</dbReference>
<dbReference type="PANTHER" id="PTHR47947">
    <property type="entry name" value="CYTOCHROME P450 82C3-RELATED"/>
    <property type="match status" value="1"/>
</dbReference>
<dbReference type="GO" id="GO:0016705">
    <property type="term" value="F:oxidoreductase activity, acting on paired donors, with incorporation or reduction of molecular oxygen"/>
    <property type="evidence" value="ECO:0007669"/>
    <property type="project" value="InterPro"/>
</dbReference>
<accession>A0A438KQ13</accession>
<protein>
    <submittedName>
        <fullName evidence="14">Cytochrome P450 81E8</fullName>
    </submittedName>
</protein>
<dbReference type="InterPro" id="IPR017972">
    <property type="entry name" value="Cyt_P450_CS"/>
</dbReference>
<dbReference type="GO" id="GO:0016020">
    <property type="term" value="C:membrane"/>
    <property type="evidence" value="ECO:0007669"/>
    <property type="project" value="UniProtKB-SubCell"/>
</dbReference>
<keyword evidence="13" id="KW-0732">Signal</keyword>
<dbReference type="InterPro" id="IPR001128">
    <property type="entry name" value="Cyt_P450"/>
</dbReference>
<dbReference type="Proteomes" id="UP000288805">
    <property type="component" value="Unassembled WGS sequence"/>
</dbReference>
<keyword evidence="4" id="KW-0812">Transmembrane</keyword>
<keyword evidence="9 12" id="KW-0503">Monooxygenase</keyword>
<evidence type="ECO:0000313" key="14">
    <source>
        <dbReference type="EMBL" id="RVX23291.1"/>
    </source>
</evidence>
<dbReference type="GO" id="GO:0005506">
    <property type="term" value="F:iron ion binding"/>
    <property type="evidence" value="ECO:0007669"/>
    <property type="project" value="InterPro"/>
</dbReference>
<evidence type="ECO:0000256" key="9">
    <source>
        <dbReference type="ARBA" id="ARBA00023033"/>
    </source>
</evidence>
<keyword evidence="3 11" id="KW-0349">Heme</keyword>
<evidence type="ECO:0000256" key="10">
    <source>
        <dbReference type="ARBA" id="ARBA00023136"/>
    </source>
</evidence>
<dbReference type="Pfam" id="PF00067">
    <property type="entry name" value="p450"/>
    <property type="match status" value="2"/>
</dbReference>
<evidence type="ECO:0000256" key="5">
    <source>
        <dbReference type="ARBA" id="ARBA00022723"/>
    </source>
</evidence>
<comment type="similarity">
    <text evidence="12">Belongs to the cytochrome P450 family.</text>
</comment>
<dbReference type="GO" id="GO:0020037">
    <property type="term" value="F:heme binding"/>
    <property type="evidence" value="ECO:0007669"/>
    <property type="project" value="InterPro"/>
</dbReference>
<feature type="signal peptide" evidence="13">
    <location>
        <begin position="1"/>
        <end position="30"/>
    </location>
</feature>
<dbReference type="EMBL" id="QGNW01000001">
    <property type="protein sequence ID" value="RVX23291.1"/>
    <property type="molecule type" value="Genomic_DNA"/>
</dbReference>
<evidence type="ECO:0000256" key="12">
    <source>
        <dbReference type="RuleBase" id="RU000461"/>
    </source>
</evidence>
<evidence type="ECO:0000256" key="1">
    <source>
        <dbReference type="ARBA" id="ARBA00001971"/>
    </source>
</evidence>
<dbReference type="Gene3D" id="1.10.630.10">
    <property type="entry name" value="Cytochrome P450"/>
    <property type="match status" value="1"/>
</dbReference>
<evidence type="ECO:0000256" key="4">
    <source>
        <dbReference type="ARBA" id="ARBA00022692"/>
    </source>
</evidence>
<evidence type="ECO:0000256" key="7">
    <source>
        <dbReference type="ARBA" id="ARBA00023002"/>
    </source>
</evidence>
<dbReference type="InterPro" id="IPR036396">
    <property type="entry name" value="Cyt_P450_sf"/>
</dbReference>
<feature type="chain" id="PRO_5019311483" evidence="13">
    <location>
        <begin position="31"/>
        <end position="440"/>
    </location>
</feature>
<keyword evidence="7 12" id="KW-0560">Oxidoreductase</keyword>
<proteinExistence type="inferred from homology"/>